<feature type="domain" description="Glyoxalase/fosfomycin resistance/dioxygenase" evidence="2">
    <location>
        <begin position="33"/>
        <end position="89"/>
    </location>
</feature>
<dbReference type="InterPro" id="IPR004360">
    <property type="entry name" value="Glyas_Fos-R_dOase_dom"/>
</dbReference>
<evidence type="ECO:0000259" key="2">
    <source>
        <dbReference type="Pfam" id="PF00903"/>
    </source>
</evidence>
<protein>
    <submittedName>
        <fullName evidence="3">Glyoxalase-like domain-containing protein</fullName>
    </submittedName>
</protein>
<dbReference type="AlphaFoldDB" id="A0A1C4V3G5"/>
<evidence type="ECO:0000256" key="1">
    <source>
        <dbReference type="SAM" id="MobiDB-lite"/>
    </source>
</evidence>
<organism evidence="3 4">
    <name type="scientific">Micromonospora coriariae</name>
    <dbReference type="NCBI Taxonomy" id="285665"/>
    <lineage>
        <taxon>Bacteria</taxon>
        <taxon>Bacillati</taxon>
        <taxon>Actinomycetota</taxon>
        <taxon>Actinomycetes</taxon>
        <taxon>Micromonosporales</taxon>
        <taxon>Micromonosporaceae</taxon>
        <taxon>Micromonospora</taxon>
    </lineage>
</organism>
<reference evidence="4" key="1">
    <citation type="submission" date="2016-06" db="EMBL/GenBank/DDBJ databases">
        <authorList>
            <person name="Varghese N."/>
            <person name="Submissions Spin"/>
        </authorList>
    </citation>
    <scope>NUCLEOTIDE SEQUENCE [LARGE SCALE GENOMIC DNA]</scope>
    <source>
        <strain evidence="4">DSM 44875</strain>
    </source>
</reference>
<gene>
    <name evidence="3" type="ORF">GA0070607_1540</name>
</gene>
<proteinExistence type="predicted"/>
<dbReference type="InterPro" id="IPR029068">
    <property type="entry name" value="Glyas_Bleomycin-R_OHBP_Dase"/>
</dbReference>
<feature type="region of interest" description="Disordered" evidence="1">
    <location>
        <begin position="1"/>
        <end position="26"/>
    </location>
</feature>
<evidence type="ECO:0000313" key="4">
    <source>
        <dbReference type="Proteomes" id="UP000198243"/>
    </source>
</evidence>
<dbReference type="SUPFAM" id="SSF54593">
    <property type="entry name" value="Glyoxalase/Bleomycin resistance protein/Dihydroxybiphenyl dioxygenase"/>
    <property type="match status" value="1"/>
</dbReference>
<dbReference type="Gene3D" id="3.10.180.10">
    <property type="entry name" value="2,3-Dihydroxybiphenyl 1,2-Dioxygenase, domain 1"/>
    <property type="match status" value="1"/>
</dbReference>
<dbReference type="PANTHER" id="PTHR35006">
    <property type="entry name" value="GLYOXALASE FAMILY PROTEIN (AFU_ORTHOLOGUE AFUA_5G14830)"/>
    <property type="match status" value="1"/>
</dbReference>
<accession>A0A1C4V3G5</accession>
<dbReference type="Pfam" id="PF00903">
    <property type="entry name" value="Glyoxalase"/>
    <property type="match status" value="1"/>
</dbReference>
<sequence length="95" mass="10468">MTRGSAGTRAERRDAVPWPAATRARRTPSLAWRQPLAFTADDRAAVQAFHDAAVKAGAEVLHAPRVWPEYPPTYFAAFVRDPDGNNVEVVCHTPE</sequence>
<evidence type="ECO:0000313" key="3">
    <source>
        <dbReference type="EMBL" id="SCE78483.1"/>
    </source>
</evidence>
<name>A0A1C4V3G5_9ACTN</name>
<dbReference type="Proteomes" id="UP000198243">
    <property type="component" value="Chromosome I"/>
</dbReference>
<dbReference type="EMBL" id="LT607412">
    <property type="protein sequence ID" value="SCE78483.1"/>
    <property type="molecule type" value="Genomic_DNA"/>
</dbReference>
<keyword evidence="4" id="KW-1185">Reference proteome</keyword>
<dbReference type="PANTHER" id="PTHR35006:SF2">
    <property type="entry name" value="GLYOXALASE FAMILY PROTEIN (AFU_ORTHOLOGUE AFUA_5G14830)"/>
    <property type="match status" value="1"/>
</dbReference>